<dbReference type="Gramene" id="KVI03249">
    <property type="protein sequence ID" value="KVI03249"/>
    <property type="gene ID" value="Ccrd_018455"/>
</dbReference>
<evidence type="ECO:0000313" key="2">
    <source>
        <dbReference type="EMBL" id="KVI03249.1"/>
    </source>
</evidence>
<dbReference type="AlphaFoldDB" id="A0A103Y680"/>
<name>A0A103Y680_CYNCS</name>
<dbReference type="GO" id="GO:0003735">
    <property type="term" value="F:structural constituent of ribosome"/>
    <property type="evidence" value="ECO:0007669"/>
    <property type="project" value="TreeGrafter"/>
</dbReference>
<dbReference type="Pfam" id="PF00428">
    <property type="entry name" value="Ribosomal_60s"/>
    <property type="match status" value="1"/>
</dbReference>
<dbReference type="EMBL" id="LEKV01002396">
    <property type="protein sequence ID" value="KVI03249.1"/>
    <property type="molecule type" value="Genomic_DNA"/>
</dbReference>
<dbReference type="STRING" id="59895.A0A103Y680"/>
<keyword evidence="2" id="KW-0689">Ribosomal protein</keyword>
<comment type="caution">
    <text evidence="2">The sequence shown here is derived from an EMBL/GenBank/DDBJ whole genome shotgun (WGS) entry which is preliminary data.</text>
</comment>
<dbReference type="Proteomes" id="UP000243975">
    <property type="component" value="Unassembled WGS sequence"/>
</dbReference>
<organism evidence="2 3">
    <name type="scientific">Cynara cardunculus var. scolymus</name>
    <name type="common">Globe artichoke</name>
    <name type="synonym">Cynara scolymus</name>
    <dbReference type="NCBI Taxonomy" id="59895"/>
    <lineage>
        <taxon>Eukaryota</taxon>
        <taxon>Viridiplantae</taxon>
        <taxon>Streptophyta</taxon>
        <taxon>Embryophyta</taxon>
        <taxon>Tracheophyta</taxon>
        <taxon>Spermatophyta</taxon>
        <taxon>Magnoliopsida</taxon>
        <taxon>eudicotyledons</taxon>
        <taxon>Gunneridae</taxon>
        <taxon>Pentapetalae</taxon>
        <taxon>asterids</taxon>
        <taxon>campanulids</taxon>
        <taxon>Asterales</taxon>
        <taxon>Asteraceae</taxon>
        <taxon>Carduoideae</taxon>
        <taxon>Cardueae</taxon>
        <taxon>Carduinae</taxon>
        <taxon>Cynara</taxon>
    </lineage>
</organism>
<keyword evidence="3" id="KW-1185">Reference proteome</keyword>
<proteinExistence type="predicted"/>
<keyword evidence="2" id="KW-0687">Ribonucleoprotein</keyword>
<dbReference type="GO" id="GO:0030295">
    <property type="term" value="F:protein kinase activator activity"/>
    <property type="evidence" value="ECO:0007669"/>
    <property type="project" value="TreeGrafter"/>
</dbReference>
<accession>A0A103Y680</accession>
<evidence type="ECO:0000313" key="3">
    <source>
        <dbReference type="Proteomes" id="UP000243975"/>
    </source>
</evidence>
<feature type="region of interest" description="Disordered" evidence="1">
    <location>
        <begin position="112"/>
        <end position="147"/>
    </location>
</feature>
<protein>
    <submittedName>
        <fullName evidence="2">Ribosomal protein 60S</fullName>
    </submittedName>
</protein>
<feature type="compositionally biased region" description="Basic and acidic residues" evidence="1">
    <location>
        <begin position="125"/>
        <end position="134"/>
    </location>
</feature>
<reference evidence="2 3" key="1">
    <citation type="journal article" date="2016" name="Sci. Rep.">
        <title>The genome sequence of the outbreeding globe artichoke constructed de novo incorporating a phase-aware low-pass sequencing strategy of F1 progeny.</title>
        <authorList>
            <person name="Scaglione D."/>
            <person name="Reyes-Chin-Wo S."/>
            <person name="Acquadro A."/>
            <person name="Froenicke L."/>
            <person name="Portis E."/>
            <person name="Beitel C."/>
            <person name="Tirone M."/>
            <person name="Mauro R."/>
            <person name="Lo Monaco A."/>
            <person name="Mauromicale G."/>
            <person name="Faccioli P."/>
            <person name="Cattivelli L."/>
            <person name="Rieseberg L."/>
            <person name="Michelmore R."/>
            <person name="Lanteri S."/>
        </authorList>
    </citation>
    <scope>NUCLEOTIDE SEQUENCE [LARGE SCALE GENOMIC DNA]</scope>
    <source>
        <strain evidence="2">2C</strain>
    </source>
</reference>
<sequence length="147" mass="16018">MVLERLVLVYDRLYNLSVPKHRSEPIISSSIERDVTMLDLLCLPIQIRDFPAAKFYALNSYAFADVRLLSFNFPSKLSSSFNLPSQLFKPVGRWLGTVGGVGVVIGGGVAAASTPSGGAAATEARAVKEKKEEKEESDDDMGFSLFD</sequence>
<dbReference type="GO" id="GO:0022625">
    <property type="term" value="C:cytosolic large ribosomal subunit"/>
    <property type="evidence" value="ECO:0007669"/>
    <property type="project" value="TreeGrafter"/>
</dbReference>
<dbReference type="GO" id="GO:0002181">
    <property type="term" value="P:cytoplasmic translation"/>
    <property type="evidence" value="ECO:0007669"/>
    <property type="project" value="TreeGrafter"/>
</dbReference>
<dbReference type="PANTHER" id="PTHR45696">
    <property type="entry name" value="60S ACIDIC RIBOSOMAL PROTEIN P1"/>
    <property type="match status" value="1"/>
</dbReference>
<feature type="compositionally biased region" description="Low complexity" evidence="1">
    <location>
        <begin position="112"/>
        <end position="124"/>
    </location>
</feature>
<gene>
    <name evidence="2" type="ORF">Ccrd_018455</name>
</gene>
<dbReference type="PANTHER" id="PTHR45696:SF10">
    <property type="entry name" value="LARGE RIBOSOMAL SUBUNIT PROTEIN P1"/>
    <property type="match status" value="1"/>
</dbReference>
<evidence type="ECO:0000256" key="1">
    <source>
        <dbReference type="SAM" id="MobiDB-lite"/>
    </source>
</evidence>
<dbReference type="GO" id="GO:0043021">
    <property type="term" value="F:ribonucleoprotein complex binding"/>
    <property type="evidence" value="ECO:0007669"/>
    <property type="project" value="TreeGrafter"/>
</dbReference>